<gene>
    <name evidence="2" type="ORF">PHLCEN_2v7319</name>
</gene>
<feature type="region of interest" description="Disordered" evidence="1">
    <location>
        <begin position="44"/>
        <end position="63"/>
    </location>
</feature>
<sequence>MGAAAPALSSDLFAPRVRPNGHCQPKIGLWNPWVICHFEKKHLPPSALSGVPEHGTPARSDSH</sequence>
<dbReference type="EMBL" id="MLYV02000733">
    <property type="protein sequence ID" value="PSR78572.1"/>
    <property type="molecule type" value="Genomic_DNA"/>
</dbReference>
<keyword evidence="3" id="KW-1185">Reference proteome</keyword>
<dbReference type="Proteomes" id="UP000186601">
    <property type="component" value="Unassembled WGS sequence"/>
</dbReference>
<accession>A0A2R6NWS6</accession>
<organism evidence="2 3">
    <name type="scientific">Hermanssonia centrifuga</name>
    <dbReference type="NCBI Taxonomy" id="98765"/>
    <lineage>
        <taxon>Eukaryota</taxon>
        <taxon>Fungi</taxon>
        <taxon>Dikarya</taxon>
        <taxon>Basidiomycota</taxon>
        <taxon>Agaricomycotina</taxon>
        <taxon>Agaricomycetes</taxon>
        <taxon>Polyporales</taxon>
        <taxon>Meruliaceae</taxon>
        <taxon>Hermanssonia</taxon>
    </lineage>
</organism>
<dbReference type="AlphaFoldDB" id="A0A2R6NWS6"/>
<evidence type="ECO:0000313" key="3">
    <source>
        <dbReference type="Proteomes" id="UP000186601"/>
    </source>
</evidence>
<protein>
    <submittedName>
        <fullName evidence="2">Uncharacterized protein</fullName>
    </submittedName>
</protein>
<evidence type="ECO:0000313" key="2">
    <source>
        <dbReference type="EMBL" id="PSR78572.1"/>
    </source>
</evidence>
<evidence type="ECO:0000256" key="1">
    <source>
        <dbReference type="SAM" id="MobiDB-lite"/>
    </source>
</evidence>
<proteinExistence type="predicted"/>
<comment type="caution">
    <text evidence="2">The sequence shown here is derived from an EMBL/GenBank/DDBJ whole genome shotgun (WGS) entry which is preliminary data.</text>
</comment>
<reference evidence="2 3" key="1">
    <citation type="submission" date="2018-02" db="EMBL/GenBank/DDBJ databases">
        <title>Genome sequence of the basidiomycete white-rot fungus Phlebia centrifuga.</title>
        <authorList>
            <person name="Granchi Z."/>
            <person name="Peng M."/>
            <person name="de Vries R.P."/>
            <person name="Hilden K."/>
            <person name="Makela M.R."/>
            <person name="Grigoriev I."/>
            <person name="Riley R."/>
        </authorList>
    </citation>
    <scope>NUCLEOTIDE SEQUENCE [LARGE SCALE GENOMIC DNA]</scope>
    <source>
        <strain evidence="2 3">FBCC195</strain>
    </source>
</reference>
<name>A0A2R6NWS6_9APHY</name>